<evidence type="ECO:0000313" key="2">
    <source>
        <dbReference type="EMBL" id="RMI13805.1"/>
    </source>
</evidence>
<keyword evidence="3" id="KW-1185">Reference proteome</keyword>
<feature type="transmembrane region" description="Helical" evidence="1">
    <location>
        <begin position="40"/>
        <end position="60"/>
    </location>
</feature>
<reference evidence="2 3" key="1">
    <citation type="submission" date="2018-10" db="EMBL/GenBank/DDBJ databases">
        <title>Isolation, diversity and antifungal activity of actinobacteria from wheat.</title>
        <authorList>
            <person name="Han C."/>
        </authorList>
    </citation>
    <scope>NUCLEOTIDE SEQUENCE [LARGE SCALE GENOMIC DNA]</scope>
    <source>
        <strain evidence="2 3">NEAU-YY56</strain>
    </source>
</reference>
<evidence type="ECO:0000313" key="3">
    <source>
        <dbReference type="Proteomes" id="UP000269289"/>
    </source>
</evidence>
<gene>
    <name evidence="2" type="ORF">EBM89_02920</name>
</gene>
<keyword evidence="1" id="KW-0472">Membrane</keyword>
<accession>A0A3M2JST8</accession>
<dbReference type="EMBL" id="RFFI01000009">
    <property type="protein sequence ID" value="RMI13805.1"/>
    <property type="molecule type" value="Genomic_DNA"/>
</dbReference>
<evidence type="ECO:0000256" key="1">
    <source>
        <dbReference type="SAM" id="Phobius"/>
    </source>
</evidence>
<feature type="transmembrane region" description="Helical" evidence="1">
    <location>
        <begin position="12"/>
        <end position="34"/>
    </location>
</feature>
<protein>
    <submittedName>
        <fullName evidence="2">Uncharacterized protein</fullName>
    </submittedName>
</protein>
<name>A0A3M2JST8_9CELL</name>
<proteinExistence type="predicted"/>
<keyword evidence="1" id="KW-0812">Transmembrane</keyword>
<dbReference type="Proteomes" id="UP000269289">
    <property type="component" value="Unassembled WGS sequence"/>
</dbReference>
<keyword evidence="1" id="KW-1133">Transmembrane helix</keyword>
<dbReference type="AlphaFoldDB" id="A0A3M2JST8"/>
<organism evidence="2 3">
    <name type="scientific">Cellulomonas triticagri</name>
    <dbReference type="NCBI Taxonomy" id="2483352"/>
    <lineage>
        <taxon>Bacteria</taxon>
        <taxon>Bacillati</taxon>
        <taxon>Actinomycetota</taxon>
        <taxon>Actinomycetes</taxon>
        <taxon>Micrococcales</taxon>
        <taxon>Cellulomonadaceae</taxon>
        <taxon>Cellulomonas</taxon>
    </lineage>
</organism>
<sequence length="70" mass="7497">MAEEQTSRRPGSTTQIVAGAVVALCGLYLCVSAALDERVFSAVVAAAQFAVGAYLASWNLRERRRRGPAR</sequence>
<comment type="caution">
    <text evidence="2">The sequence shown here is derived from an EMBL/GenBank/DDBJ whole genome shotgun (WGS) entry which is preliminary data.</text>
</comment>
<dbReference type="RefSeq" id="WP_122147963.1">
    <property type="nucleotide sequence ID" value="NZ_RFFI01000009.1"/>
</dbReference>